<dbReference type="SUPFAM" id="SSF56935">
    <property type="entry name" value="Porins"/>
    <property type="match status" value="1"/>
</dbReference>
<dbReference type="InterPro" id="IPR039426">
    <property type="entry name" value="TonB-dep_rcpt-like"/>
</dbReference>
<evidence type="ECO:0000256" key="4">
    <source>
        <dbReference type="ARBA" id="ARBA00022692"/>
    </source>
</evidence>
<evidence type="ECO:0000313" key="16">
    <source>
        <dbReference type="Proteomes" id="UP001165653"/>
    </source>
</evidence>
<evidence type="ECO:0000259" key="13">
    <source>
        <dbReference type="Pfam" id="PF00593"/>
    </source>
</evidence>
<evidence type="ECO:0000256" key="9">
    <source>
        <dbReference type="ARBA" id="ARBA00023237"/>
    </source>
</evidence>
<evidence type="ECO:0000256" key="3">
    <source>
        <dbReference type="ARBA" id="ARBA00022452"/>
    </source>
</evidence>
<comment type="caution">
    <text evidence="15">The sequence shown here is derived from an EMBL/GenBank/DDBJ whole genome shotgun (WGS) entry which is preliminary data.</text>
</comment>
<dbReference type="PROSITE" id="PS52016">
    <property type="entry name" value="TONB_DEPENDENT_REC_3"/>
    <property type="match status" value="1"/>
</dbReference>
<protein>
    <submittedName>
        <fullName evidence="15">TonB-dependent receptor</fullName>
    </submittedName>
</protein>
<feature type="domain" description="TonB-dependent receptor-like beta-barrel" evidence="13">
    <location>
        <begin position="291"/>
        <end position="711"/>
    </location>
</feature>
<keyword evidence="2 10" id="KW-0813">Transport</keyword>
<dbReference type="InterPro" id="IPR036942">
    <property type="entry name" value="Beta-barrel_TonB_sf"/>
</dbReference>
<evidence type="ECO:0000256" key="10">
    <source>
        <dbReference type="PROSITE-ProRule" id="PRU01360"/>
    </source>
</evidence>
<dbReference type="Proteomes" id="UP001165653">
    <property type="component" value="Unassembled WGS sequence"/>
</dbReference>
<gene>
    <name evidence="15" type="ORF">OJ996_13895</name>
</gene>
<evidence type="ECO:0000313" key="15">
    <source>
        <dbReference type="EMBL" id="MCW1914675.1"/>
    </source>
</evidence>
<feature type="region of interest" description="Disordered" evidence="12">
    <location>
        <begin position="1"/>
        <end position="21"/>
    </location>
</feature>
<sequence length="712" mass="79329">MPETSEEVVVAEEEEKKSSGSVVDELDEIVVVATRTEENWLDTSGTVTRVDRETLQETGVQDLGGIVKYDPTVVVPFDMTTGDGAVAYAATGAASFNIRGTEGNRVGVEVDGIRQPPEYVSTSFDAGAETGSGGMGRDYFDPSMFQLVEILKGGASALYGSDAMGGMVSARTLTAEDLLGDKDWGGLMRTQYFSRNRGFAWQTGGAWKKDNFDFLLLYAGREGEETENHGIIPPDPIEMHSNAWLSKAGYSLGDHRFQLTYEQYERDVYANMRSALHPSIEMFSIFKKSIENWQDVDRQRLSFNWDWTPENGWVDAVETHLYWQDSNSGSRNLSRNPPRTTGFPPEWGIDVLKGRNRQQQINFRTEIFGLSSIARREMDLFGMKHQLLAGIDLSQENSANRFDRVESTGVALPNPDGGLPIVSTQRTVFDRISFAPSETYRLGLFVQDQIKPAERWTVTPGLRLDYHEIAVNLTQSYLDRLSNLMGTGIEPSQGFDNFSMSPRLDVVFESTENTRLYAGYGMGIRNPTAEELTMVFDHPSGGFQQVTIPNPDLKEEESHAFKVGYKGEAEPGRFAIEGFFTKYKDFIENNVPVGRLPDNTALSTTKNQGEAIIYGFEASGEWDIGTAFDRMRGWTLGLNTGRAYGENQTKDTAINTVEPWKTVGWMGYQDAQGTYGARVLGTYPAAVTRTDDTTMNGRMFRPPSWFTLDAVA</sequence>
<keyword evidence="8 15" id="KW-0675">Receptor</keyword>
<dbReference type="Gene3D" id="2.170.130.10">
    <property type="entry name" value="TonB-dependent receptor, plug domain"/>
    <property type="match status" value="1"/>
</dbReference>
<feature type="compositionally biased region" description="Acidic residues" evidence="12">
    <location>
        <begin position="1"/>
        <end position="13"/>
    </location>
</feature>
<proteinExistence type="inferred from homology"/>
<dbReference type="Pfam" id="PF07715">
    <property type="entry name" value="Plug"/>
    <property type="match status" value="1"/>
</dbReference>
<keyword evidence="9 10" id="KW-0998">Cell outer membrane</keyword>
<name>A0ABT3G605_9BACT</name>
<feature type="domain" description="TonB-dependent receptor plug" evidence="14">
    <location>
        <begin position="42"/>
        <end position="166"/>
    </location>
</feature>
<keyword evidence="5" id="KW-0732">Signal</keyword>
<keyword evidence="3 10" id="KW-1134">Transmembrane beta strand</keyword>
<evidence type="ECO:0000256" key="11">
    <source>
        <dbReference type="RuleBase" id="RU003357"/>
    </source>
</evidence>
<keyword evidence="4 10" id="KW-0812">Transmembrane</keyword>
<evidence type="ECO:0000256" key="1">
    <source>
        <dbReference type="ARBA" id="ARBA00004571"/>
    </source>
</evidence>
<keyword evidence="16" id="KW-1185">Reference proteome</keyword>
<dbReference type="CDD" id="cd01347">
    <property type="entry name" value="ligand_gated_channel"/>
    <property type="match status" value="1"/>
</dbReference>
<evidence type="ECO:0000256" key="5">
    <source>
        <dbReference type="ARBA" id="ARBA00022729"/>
    </source>
</evidence>
<dbReference type="InterPro" id="IPR000531">
    <property type="entry name" value="Beta-barrel_TonB"/>
</dbReference>
<dbReference type="PANTHER" id="PTHR30069:SF29">
    <property type="entry name" value="HEMOGLOBIN AND HEMOGLOBIN-HAPTOGLOBIN-BINDING PROTEIN 1-RELATED"/>
    <property type="match status" value="1"/>
</dbReference>
<dbReference type="PANTHER" id="PTHR30069">
    <property type="entry name" value="TONB-DEPENDENT OUTER MEMBRANE RECEPTOR"/>
    <property type="match status" value="1"/>
</dbReference>
<dbReference type="RefSeq" id="WP_264514211.1">
    <property type="nucleotide sequence ID" value="NZ_JAPDDR010000006.1"/>
</dbReference>
<organism evidence="15 16">
    <name type="scientific">Luteolibacter rhizosphaerae</name>
    <dbReference type="NCBI Taxonomy" id="2989719"/>
    <lineage>
        <taxon>Bacteria</taxon>
        <taxon>Pseudomonadati</taxon>
        <taxon>Verrucomicrobiota</taxon>
        <taxon>Verrucomicrobiia</taxon>
        <taxon>Verrucomicrobiales</taxon>
        <taxon>Verrucomicrobiaceae</taxon>
        <taxon>Luteolibacter</taxon>
    </lineage>
</organism>
<comment type="similarity">
    <text evidence="10 11">Belongs to the TonB-dependent receptor family.</text>
</comment>
<evidence type="ECO:0000256" key="7">
    <source>
        <dbReference type="ARBA" id="ARBA00023136"/>
    </source>
</evidence>
<comment type="subcellular location">
    <subcellularLocation>
        <location evidence="1 10">Cell outer membrane</location>
        <topology evidence="1 10">Multi-pass membrane protein</topology>
    </subcellularLocation>
</comment>
<dbReference type="InterPro" id="IPR037066">
    <property type="entry name" value="Plug_dom_sf"/>
</dbReference>
<evidence type="ECO:0000256" key="6">
    <source>
        <dbReference type="ARBA" id="ARBA00023077"/>
    </source>
</evidence>
<keyword evidence="6 11" id="KW-0798">TonB box</keyword>
<accession>A0ABT3G605</accession>
<dbReference type="Pfam" id="PF00593">
    <property type="entry name" value="TonB_dep_Rec_b-barrel"/>
    <property type="match status" value="1"/>
</dbReference>
<evidence type="ECO:0000259" key="14">
    <source>
        <dbReference type="Pfam" id="PF07715"/>
    </source>
</evidence>
<keyword evidence="7 10" id="KW-0472">Membrane</keyword>
<evidence type="ECO:0000256" key="12">
    <source>
        <dbReference type="SAM" id="MobiDB-lite"/>
    </source>
</evidence>
<dbReference type="EMBL" id="JAPDDR010000006">
    <property type="protein sequence ID" value="MCW1914675.1"/>
    <property type="molecule type" value="Genomic_DNA"/>
</dbReference>
<dbReference type="InterPro" id="IPR012910">
    <property type="entry name" value="Plug_dom"/>
</dbReference>
<evidence type="ECO:0000256" key="8">
    <source>
        <dbReference type="ARBA" id="ARBA00023170"/>
    </source>
</evidence>
<reference evidence="15" key="1">
    <citation type="submission" date="2022-10" db="EMBL/GenBank/DDBJ databases">
        <title>Luteolibacter sp. GHJ8, whole genome shotgun sequencing project.</title>
        <authorList>
            <person name="Zhao G."/>
            <person name="Shen L."/>
        </authorList>
    </citation>
    <scope>NUCLEOTIDE SEQUENCE</scope>
    <source>
        <strain evidence="15">GHJ8</strain>
    </source>
</reference>
<dbReference type="Gene3D" id="2.40.170.20">
    <property type="entry name" value="TonB-dependent receptor, beta-barrel domain"/>
    <property type="match status" value="1"/>
</dbReference>
<evidence type="ECO:0000256" key="2">
    <source>
        <dbReference type="ARBA" id="ARBA00022448"/>
    </source>
</evidence>